<accession>A0A381ZDW8</accession>
<dbReference type="EMBL" id="UINC01020924">
    <property type="protein sequence ID" value="SVA87399.1"/>
    <property type="molecule type" value="Genomic_DNA"/>
</dbReference>
<proteinExistence type="predicted"/>
<protein>
    <submittedName>
        <fullName evidence="1">Uncharacterized protein</fullName>
    </submittedName>
</protein>
<sequence length="148" mass="16863">MKKISYVLCIFSIIVFSVFSTEVFAQPVPGDDIFFMFVQVTLRNSDGELVTYMESDKLVNIDRKIINDSLDHISSNVKIPIFELNNVKFQVFIVETITEFDSSTMYANAYYNVTTAEQTYSAAKFQFDSFLTSPGDESTVIWTIARVV</sequence>
<gene>
    <name evidence="1" type="ORF">METZ01_LOCUS140253</name>
</gene>
<evidence type="ECO:0000313" key="1">
    <source>
        <dbReference type="EMBL" id="SVA87399.1"/>
    </source>
</evidence>
<organism evidence="1">
    <name type="scientific">marine metagenome</name>
    <dbReference type="NCBI Taxonomy" id="408172"/>
    <lineage>
        <taxon>unclassified sequences</taxon>
        <taxon>metagenomes</taxon>
        <taxon>ecological metagenomes</taxon>
    </lineage>
</organism>
<dbReference type="AlphaFoldDB" id="A0A381ZDW8"/>
<reference evidence="1" key="1">
    <citation type="submission" date="2018-05" db="EMBL/GenBank/DDBJ databases">
        <authorList>
            <person name="Lanie J.A."/>
            <person name="Ng W.-L."/>
            <person name="Kazmierczak K.M."/>
            <person name="Andrzejewski T.M."/>
            <person name="Davidsen T.M."/>
            <person name="Wayne K.J."/>
            <person name="Tettelin H."/>
            <person name="Glass J.I."/>
            <person name="Rusch D."/>
            <person name="Podicherti R."/>
            <person name="Tsui H.-C.T."/>
            <person name="Winkler M.E."/>
        </authorList>
    </citation>
    <scope>NUCLEOTIDE SEQUENCE</scope>
</reference>
<name>A0A381ZDW8_9ZZZZ</name>